<reference evidence="1 2" key="1">
    <citation type="submission" date="2023-07" db="EMBL/GenBank/DDBJ databases">
        <title>Sequencing the genomes of 1000 actinobacteria strains.</title>
        <authorList>
            <person name="Klenk H.-P."/>
        </authorList>
    </citation>
    <scope>NUCLEOTIDE SEQUENCE [LARGE SCALE GENOMIC DNA]</scope>
    <source>
        <strain evidence="1 2">DSM 19515</strain>
    </source>
</reference>
<organism evidence="1 2">
    <name type="scientific">Trueperella abortisuis</name>
    <dbReference type="NCBI Taxonomy" id="445930"/>
    <lineage>
        <taxon>Bacteria</taxon>
        <taxon>Bacillati</taxon>
        <taxon>Actinomycetota</taxon>
        <taxon>Actinomycetes</taxon>
        <taxon>Actinomycetales</taxon>
        <taxon>Actinomycetaceae</taxon>
        <taxon>Trueperella</taxon>
    </lineage>
</organism>
<dbReference type="Proteomes" id="UP001230145">
    <property type="component" value="Unassembled WGS sequence"/>
</dbReference>
<dbReference type="RefSeq" id="WP_307634710.1">
    <property type="nucleotide sequence ID" value="NZ_JAUSQL010000001.1"/>
</dbReference>
<name>A0ABT9PIG5_9ACTO</name>
<evidence type="ECO:0008006" key="3">
    <source>
        <dbReference type="Google" id="ProtNLM"/>
    </source>
</evidence>
<sequence length="367" mass="39940">MDTIRLNHPHEILALFPYLFGFTPKDSIVLVALKGSHGIPGGPVARVDAPTVQAGLIDLALEFIDTFCVQDLYIGWYGANLRDMLDDRESVDILDTVGLASQHFVAMRTGGTGMVNVGLTDYESWVTCIDARAGVWEELAGADLVRPFGELQAAPAVAQAVFDGVAPVGNQPLRSRERLAWSERREAVMASRAWRANKRRGVRLWQEVLDQLAAGADYVSAVGTEEKAGQLNAALRDVLLRDQLILFGVDEGTVKIGGISARQLTKKLAAVGEPSPTRIALMMALFEYLAERSDDDDAAPSAIAGYLAWWQGDTERAMSNAAQAMNSDHHYPLAKLVLHALHVNLPSPKDIASKPSRECEPSWNTAE</sequence>
<gene>
    <name evidence="1" type="ORF">J2S45_000970</name>
</gene>
<keyword evidence="2" id="KW-1185">Reference proteome</keyword>
<dbReference type="InterPro" id="IPR025447">
    <property type="entry name" value="DUF4192"/>
</dbReference>
<evidence type="ECO:0000313" key="1">
    <source>
        <dbReference type="EMBL" id="MDP9832291.1"/>
    </source>
</evidence>
<dbReference type="Pfam" id="PF13830">
    <property type="entry name" value="DUF4192"/>
    <property type="match status" value="1"/>
</dbReference>
<dbReference type="EMBL" id="JAUSQL010000001">
    <property type="protein sequence ID" value="MDP9832291.1"/>
    <property type="molecule type" value="Genomic_DNA"/>
</dbReference>
<proteinExistence type="predicted"/>
<protein>
    <recommendedName>
        <fullName evidence="3">DUF4192 domain-containing protein</fullName>
    </recommendedName>
</protein>
<accession>A0ABT9PIG5</accession>
<comment type="caution">
    <text evidence="1">The sequence shown here is derived from an EMBL/GenBank/DDBJ whole genome shotgun (WGS) entry which is preliminary data.</text>
</comment>
<evidence type="ECO:0000313" key="2">
    <source>
        <dbReference type="Proteomes" id="UP001230145"/>
    </source>
</evidence>